<reference evidence="3" key="1">
    <citation type="journal article" date="2014" name="FEMS Microbiol. Lett.">
        <title>Draft Genomic DNA Sequence of the Facultatively Methylotrophic Bacterium Acidomonas methanolica type strain MB58.</title>
        <authorList>
            <person name="Higashiura N."/>
            <person name="Hadano H."/>
            <person name="Hirakawa H."/>
            <person name="Matsutani M."/>
            <person name="Takabe S."/>
            <person name="Matsushita K."/>
            <person name="Azuma Y."/>
        </authorList>
    </citation>
    <scope>NUCLEOTIDE SEQUENCE [LARGE SCALE GENOMIC DNA]</scope>
    <source>
        <strain evidence="3">MB58</strain>
    </source>
</reference>
<name>A0A023D2S7_ACIMT</name>
<keyword evidence="3" id="KW-1185">Reference proteome</keyword>
<proteinExistence type="predicted"/>
<evidence type="ECO:0000256" key="1">
    <source>
        <dbReference type="ARBA" id="ARBA00023002"/>
    </source>
</evidence>
<dbReference type="Gene3D" id="3.20.20.220">
    <property type="match status" value="1"/>
</dbReference>
<dbReference type="GO" id="GO:0016491">
    <property type="term" value="F:oxidoreductase activity"/>
    <property type="evidence" value="ECO:0007669"/>
    <property type="project" value="UniProtKB-KW"/>
</dbReference>
<accession>A0A023D2S7</accession>
<organism evidence="2 3">
    <name type="scientific">Acidomonas methanolica NBRC 104435</name>
    <dbReference type="NCBI Taxonomy" id="1231351"/>
    <lineage>
        <taxon>Bacteria</taxon>
        <taxon>Pseudomonadati</taxon>
        <taxon>Pseudomonadota</taxon>
        <taxon>Alphaproteobacteria</taxon>
        <taxon>Acetobacterales</taxon>
        <taxon>Acetobacteraceae</taxon>
        <taxon>Acidomonas</taxon>
    </lineage>
</organism>
<dbReference type="OrthoDB" id="9803687at2"/>
<dbReference type="AlphaFoldDB" id="A0A023D2S7"/>
<protein>
    <submittedName>
        <fullName evidence="2">5,10-methylenetetrahydrofolate reductase</fullName>
    </submittedName>
</protein>
<evidence type="ECO:0000313" key="3">
    <source>
        <dbReference type="Proteomes" id="UP000019760"/>
    </source>
</evidence>
<gene>
    <name evidence="2" type="ORF">Amme_013_070</name>
</gene>
<dbReference type="EMBL" id="BAND01000013">
    <property type="protein sequence ID" value="GAJ28106.1"/>
    <property type="molecule type" value="Genomic_DNA"/>
</dbReference>
<dbReference type="UniPathway" id="UPA00193"/>
<comment type="caution">
    <text evidence="2">The sequence shown here is derived from an EMBL/GenBank/DDBJ whole genome shotgun (WGS) entry which is preliminary data.</text>
</comment>
<sequence>MSGRLAVELVPRSREGLLADAALVRGILPEMSVINVPDLLRLPIRSWEAAALLEGRAGSVIPHIRAVDVDPERPLHGADDPALREVLVIAGDPPPDPTHRTWPQSSAEIIARYRRELPHLTVYAAFDPYRRSPREELEEIARKRDAGAAGFFTQPLFDRRMLDLCMNWLHDDTVFWGLSPVIGPKSRAYWERVNRIVFPRDFDPSLDANIAFAAEVLTLAAERGDSAYLMPLRVDLAAYLTPLKGIYRSPA</sequence>
<dbReference type="SUPFAM" id="SSF51730">
    <property type="entry name" value="FAD-linked oxidoreductase"/>
    <property type="match status" value="1"/>
</dbReference>
<dbReference type="Proteomes" id="UP000019760">
    <property type="component" value="Unassembled WGS sequence"/>
</dbReference>
<dbReference type="InterPro" id="IPR029041">
    <property type="entry name" value="FAD-linked_oxidoreductase-like"/>
</dbReference>
<dbReference type="RefSeq" id="WP_042056362.1">
    <property type="nucleotide sequence ID" value="NZ_BAND01000013.1"/>
</dbReference>
<evidence type="ECO:0000313" key="2">
    <source>
        <dbReference type="EMBL" id="GAJ28106.1"/>
    </source>
</evidence>
<dbReference type="GO" id="GO:0035999">
    <property type="term" value="P:tetrahydrofolate interconversion"/>
    <property type="evidence" value="ECO:0007669"/>
    <property type="project" value="UniProtKB-UniPathway"/>
</dbReference>
<keyword evidence="1" id="KW-0560">Oxidoreductase</keyword>
<reference evidence="2 3" key="2">
    <citation type="journal article" date="2014" name="FEMS Microbiol. Lett.">
        <title>Draft genomic DNA sequence of the facultatively methylotrophic bacterium Acidomonas methanolica type strain MB58.</title>
        <authorList>
            <person name="Higashiura N."/>
            <person name="Hadano H."/>
            <person name="Hirakawa H."/>
            <person name="Matsutani M."/>
            <person name="Takabe S."/>
            <person name="Matsushita K."/>
            <person name="Azuma Y."/>
        </authorList>
    </citation>
    <scope>NUCLEOTIDE SEQUENCE [LARGE SCALE GENOMIC DNA]</scope>
    <source>
        <strain evidence="2 3">MB58</strain>
    </source>
</reference>